<reference evidence="5 6" key="1">
    <citation type="submission" date="2019-11" db="EMBL/GenBank/DDBJ databases">
        <authorList>
            <person name="Jiang L.-Q."/>
        </authorList>
    </citation>
    <scope>NUCLEOTIDE SEQUENCE [LARGE SCALE GENOMIC DNA]</scope>
    <source>
        <strain evidence="5 6">YIM 132087</strain>
    </source>
</reference>
<dbReference type="GO" id="GO:0006508">
    <property type="term" value="P:proteolysis"/>
    <property type="evidence" value="ECO:0007669"/>
    <property type="project" value="UniProtKB-KW"/>
</dbReference>
<dbReference type="InterPro" id="IPR051458">
    <property type="entry name" value="Cyt/Met_Dipeptidase"/>
</dbReference>
<name>A0A7K1FGK0_9ACTN</name>
<dbReference type="PANTHER" id="PTHR43270:SF12">
    <property type="entry name" value="SUCCINYL-DIAMINOPIMELATE DESUCCINYLASE"/>
    <property type="match status" value="1"/>
</dbReference>
<evidence type="ECO:0000259" key="4">
    <source>
        <dbReference type="Pfam" id="PF07687"/>
    </source>
</evidence>
<accession>A0A7K1FGK0</accession>
<gene>
    <name evidence="5" type="ORF">GIS00_04395</name>
</gene>
<comment type="caution">
    <text evidence="5">The sequence shown here is derived from an EMBL/GenBank/DDBJ whole genome shotgun (WGS) entry which is preliminary data.</text>
</comment>
<organism evidence="5 6">
    <name type="scientific">Nakamurella alba</name>
    <dbReference type="NCBI Taxonomy" id="2665158"/>
    <lineage>
        <taxon>Bacteria</taxon>
        <taxon>Bacillati</taxon>
        <taxon>Actinomycetota</taxon>
        <taxon>Actinomycetes</taxon>
        <taxon>Nakamurellales</taxon>
        <taxon>Nakamurellaceae</taxon>
        <taxon>Nakamurella</taxon>
    </lineage>
</organism>
<dbReference type="InterPro" id="IPR011650">
    <property type="entry name" value="Peptidase_M20_dimer"/>
</dbReference>
<keyword evidence="3 5" id="KW-0378">Hydrolase</keyword>
<dbReference type="GO" id="GO:0046872">
    <property type="term" value="F:metal ion binding"/>
    <property type="evidence" value="ECO:0007669"/>
    <property type="project" value="UniProtKB-KW"/>
</dbReference>
<dbReference type="Gene3D" id="3.40.630.10">
    <property type="entry name" value="Zn peptidases"/>
    <property type="match status" value="1"/>
</dbReference>
<feature type="domain" description="Peptidase M20 dimerisation" evidence="4">
    <location>
        <begin position="202"/>
        <end position="359"/>
    </location>
</feature>
<dbReference type="GO" id="GO:0008233">
    <property type="term" value="F:peptidase activity"/>
    <property type="evidence" value="ECO:0007669"/>
    <property type="project" value="UniProtKB-KW"/>
</dbReference>
<dbReference type="PANTHER" id="PTHR43270">
    <property type="entry name" value="BETA-ALA-HIS DIPEPTIDASE"/>
    <property type="match status" value="1"/>
</dbReference>
<dbReference type="InterPro" id="IPR002933">
    <property type="entry name" value="Peptidase_M20"/>
</dbReference>
<evidence type="ECO:0000256" key="1">
    <source>
        <dbReference type="ARBA" id="ARBA00022670"/>
    </source>
</evidence>
<dbReference type="Pfam" id="PF01546">
    <property type="entry name" value="Peptidase_M20"/>
    <property type="match status" value="1"/>
</dbReference>
<proteinExistence type="predicted"/>
<dbReference type="Proteomes" id="UP000460221">
    <property type="component" value="Unassembled WGS sequence"/>
</dbReference>
<keyword evidence="6" id="KW-1185">Reference proteome</keyword>
<sequence>MTREREAVAEGAAQWLDKVQDWLRIPSVSADPGHHGDVAASAHYLAEWLRQSGFPQVEVWDEGPALPAVWAHWPSGDPDAVRVTVYGHHDVQPAEPSEDPAARWIHPPFEPTIEDGVLYGRGASDDKGNIAMHLLGVQAHLAATGRTAPAVDLTLLVEGEEESGSAHIAELLESHRHQLETDVIVVSDTGLFGAGTPSICVGMRGLVGGQLHVHGPDIDLHSGVFGGAVPNPLTEMARILASLHDADHRITVPGFYDGVIEPTPEERAATAALPFDESAFLSGPASSRAAVGEEGWSTLERIGIRPTAEINGMWGGYTGPGGKTIVPTDAYAKLSFRLVGHQDPATIQRLVSEFLEGAASPGIEVTMEWEGAGVAPVHVSTTHPATQATRAAVGLAFDTDTVLLTREGGSGPEAQLAASMDAPLVFLGVMLDDDQIHAPNEKTAVDRLIKGCEATAYMYAGLAAIGREGLREA</sequence>
<evidence type="ECO:0000313" key="5">
    <source>
        <dbReference type="EMBL" id="MTD13186.1"/>
    </source>
</evidence>
<dbReference type="Gene3D" id="3.30.70.360">
    <property type="match status" value="1"/>
</dbReference>
<evidence type="ECO:0000256" key="2">
    <source>
        <dbReference type="ARBA" id="ARBA00022723"/>
    </source>
</evidence>
<evidence type="ECO:0000313" key="6">
    <source>
        <dbReference type="Proteomes" id="UP000460221"/>
    </source>
</evidence>
<dbReference type="SUPFAM" id="SSF53187">
    <property type="entry name" value="Zn-dependent exopeptidases"/>
    <property type="match status" value="1"/>
</dbReference>
<evidence type="ECO:0000256" key="3">
    <source>
        <dbReference type="ARBA" id="ARBA00022801"/>
    </source>
</evidence>
<dbReference type="AlphaFoldDB" id="A0A7K1FGK0"/>
<dbReference type="RefSeq" id="WP_154767090.1">
    <property type="nucleotide sequence ID" value="NZ_WLYK01000001.1"/>
</dbReference>
<keyword evidence="1" id="KW-0645">Protease</keyword>
<dbReference type="NCBIfam" id="NF006579">
    <property type="entry name" value="PRK09104.1"/>
    <property type="match status" value="1"/>
</dbReference>
<protein>
    <submittedName>
        <fullName evidence="5">M20/M25/M40 family metallo-hydrolase</fullName>
    </submittedName>
</protein>
<dbReference type="EMBL" id="WLYK01000001">
    <property type="protein sequence ID" value="MTD13186.1"/>
    <property type="molecule type" value="Genomic_DNA"/>
</dbReference>
<keyword evidence="2" id="KW-0479">Metal-binding</keyword>
<dbReference type="Pfam" id="PF07687">
    <property type="entry name" value="M20_dimer"/>
    <property type="match status" value="1"/>
</dbReference>